<evidence type="ECO:0000313" key="2">
    <source>
        <dbReference type="EMBL" id="RKD16351.1"/>
    </source>
</evidence>
<keyword evidence="1" id="KW-0732">Signal</keyword>
<evidence type="ECO:0000313" key="3">
    <source>
        <dbReference type="Proteomes" id="UP000283433"/>
    </source>
</evidence>
<dbReference type="AlphaFoldDB" id="A0A419S686"/>
<organism evidence="2 3">
    <name type="scientific">Pelobium manganitolerans</name>
    <dbReference type="NCBI Taxonomy" id="1842495"/>
    <lineage>
        <taxon>Bacteria</taxon>
        <taxon>Pseudomonadati</taxon>
        <taxon>Bacteroidota</taxon>
        <taxon>Sphingobacteriia</taxon>
        <taxon>Sphingobacteriales</taxon>
        <taxon>Sphingobacteriaceae</taxon>
        <taxon>Pelobium</taxon>
    </lineage>
</organism>
<comment type="caution">
    <text evidence="2">The sequence shown here is derived from an EMBL/GenBank/DDBJ whole genome shotgun (WGS) entry which is preliminary data.</text>
</comment>
<feature type="chain" id="PRO_5019390521" evidence="1">
    <location>
        <begin position="23"/>
        <end position="95"/>
    </location>
</feature>
<proteinExistence type="predicted"/>
<protein>
    <submittedName>
        <fullName evidence="2">Uncharacterized protein</fullName>
    </submittedName>
</protein>
<keyword evidence="3" id="KW-1185">Reference proteome</keyword>
<dbReference type="Proteomes" id="UP000283433">
    <property type="component" value="Unassembled WGS sequence"/>
</dbReference>
<accession>A0A419S686</accession>
<reference evidence="2 3" key="1">
    <citation type="submission" date="2016-07" db="EMBL/GenBank/DDBJ databases">
        <title>Genome of Pelobium manganitolerans.</title>
        <authorList>
            <person name="Wu S."/>
            <person name="Wang G."/>
        </authorList>
    </citation>
    <scope>NUCLEOTIDE SEQUENCE [LARGE SCALE GENOMIC DNA]</scope>
    <source>
        <strain evidence="2 3">YS-25</strain>
    </source>
</reference>
<feature type="signal peptide" evidence="1">
    <location>
        <begin position="1"/>
        <end position="22"/>
    </location>
</feature>
<sequence length="95" mass="10822">MKYLTVIFSVYVLLLSAMPCNAKNDCDNIKHHSKEQTTNCCSPFFACNACAGFVFTKQNFTLNHPVKPLEKRCGEYHCNSVSEFQQSIWQPPKIS</sequence>
<dbReference type="EMBL" id="MBTA01000023">
    <property type="protein sequence ID" value="RKD16351.1"/>
    <property type="molecule type" value="Genomic_DNA"/>
</dbReference>
<evidence type="ECO:0000256" key="1">
    <source>
        <dbReference type="SAM" id="SignalP"/>
    </source>
</evidence>
<gene>
    <name evidence="2" type="ORF">BCY91_04040</name>
</gene>
<name>A0A419S686_9SPHI</name>